<dbReference type="NCBIfam" id="TIGR00756">
    <property type="entry name" value="PPR"/>
    <property type="match status" value="1"/>
</dbReference>
<dbReference type="EMBL" id="CAMAPE010000015">
    <property type="protein sequence ID" value="CAH9082320.1"/>
    <property type="molecule type" value="Genomic_DNA"/>
</dbReference>
<accession>A0A9P0Z0K6</accession>
<dbReference type="InterPro" id="IPR002885">
    <property type="entry name" value="PPR_rpt"/>
</dbReference>
<dbReference type="InterPro" id="IPR011990">
    <property type="entry name" value="TPR-like_helical_dom_sf"/>
</dbReference>
<gene>
    <name evidence="3" type="ORF">CEURO_LOCUS8236</name>
</gene>
<dbReference type="GO" id="GO:0031930">
    <property type="term" value="P:mitochondria-nucleus signaling pathway"/>
    <property type="evidence" value="ECO:0007669"/>
    <property type="project" value="TreeGrafter"/>
</dbReference>
<evidence type="ECO:0000313" key="4">
    <source>
        <dbReference type="Proteomes" id="UP001152484"/>
    </source>
</evidence>
<dbReference type="AlphaFoldDB" id="A0A9P0Z0K6"/>
<organism evidence="3 4">
    <name type="scientific">Cuscuta europaea</name>
    <name type="common">European dodder</name>
    <dbReference type="NCBI Taxonomy" id="41803"/>
    <lineage>
        <taxon>Eukaryota</taxon>
        <taxon>Viridiplantae</taxon>
        <taxon>Streptophyta</taxon>
        <taxon>Embryophyta</taxon>
        <taxon>Tracheophyta</taxon>
        <taxon>Spermatophyta</taxon>
        <taxon>Magnoliopsida</taxon>
        <taxon>eudicotyledons</taxon>
        <taxon>Gunneridae</taxon>
        <taxon>Pentapetalae</taxon>
        <taxon>asterids</taxon>
        <taxon>lamiids</taxon>
        <taxon>Solanales</taxon>
        <taxon>Convolvulaceae</taxon>
        <taxon>Cuscuteae</taxon>
        <taxon>Cuscuta</taxon>
        <taxon>Cuscuta subgen. Cuscuta</taxon>
    </lineage>
</organism>
<dbReference type="Gene3D" id="1.25.40.10">
    <property type="entry name" value="Tetratricopeptide repeat domain"/>
    <property type="match status" value="1"/>
</dbReference>
<reference evidence="3" key="1">
    <citation type="submission" date="2022-07" db="EMBL/GenBank/DDBJ databases">
        <authorList>
            <person name="Macas J."/>
            <person name="Novak P."/>
            <person name="Neumann P."/>
        </authorList>
    </citation>
    <scope>NUCLEOTIDE SEQUENCE</scope>
</reference>
<proteinExistence type="inferred from homology"/>
<protein>
    <recommendedName>
        <fullName evidence="5">Pentatricopeptide repeat-containing protein</fullName>
    </recommendedName>
</protein>
<keyword evidence="4" id="KW-1185">Reference proteome</keyword>
<name>A0A9P0Z0K6_CUSEU</name>
<dbReference type="GO" id="GO:0009507">
    <property type="term" value="C:chloroplast"/>
    <property type="evidence" value="ECO:0007669"/>
    <property type="project" value="TreeGrafter"/>
</dbReference>
<evidence type="ECO:0000256" key="2">
    <source>
        <dbReference type="ARBA" id="ARBA00022737"/>
    </source>
</evidence>
<dbReference type="PANTHER" id="PTHR47936">
    <property type="entry name" value="PPR_LONG DOMAIN-CONTAINING PROTEIN"/>
    <property type="match status" value="1"/>
</dbReference>
<evidence type="ECO:0000313" key="3">
    <source>
        <dbReference type="EMBL" id="CAH9082320.1"/>
    </source>
</evidence>
<comment type="similarity">
    <text evidence="1">Belongs to the PPR family. P subfamily.</text>
</comment>
<dbReference type="OrthoDB" id="185373at2759"/>
<evidence type="ECO:0000256" key="1">
    <source>
        <dbReference type="ARBA" id="ARBA00007626"/>
    </source>
</evidence>
<evidence type="ECO:0008006" key="5">
    <source>
        <dbReference type="Google" id="ProtNLM"/>
    </source>
</evidence>
<keyword evidence="2" id="KW-0677">Repeat</keyword>
<dbReference type="PANTHER" id="PTHR47936:SF1">
    <property type="entry name" value="PENTATRICOPEPTIDE REPEAT-CONTAINING PROTEIN GUN1, CHLOROPLASTIC"/>
    <property type="match status" value="1"/>
</dbReference>
<dbReference type="GO" id="GO:0010019">
    <property type="term" value="P:chloroplast-nucleus signaling pathway"/>
    <property type="evidence" value="ECO:0007669"/>
    <property type="project" value="TreeGrafter"/>
</dbReference>
<dbReference type="Pfam" id="PF13812">
    <property type="entry name" value="PPR_3"/>
    <property type="match status" value="1"/>
</dbReference>
<sequence>MDRLAYSAAIANLRHSNHFGAIRELLEEYKSRPDLRSEKYISHFILLYGQGGPRKVSWVKYFLGFKIFFGREKIIFHIYTLKKILVNGRAGMLDDAMKTFEKMEDMGIKRSAKSLNSLLFACLQTRNFEEMKRVFVEFPKKYRIAPNLDTYDTMIKVFSESGCTRLPAPFIQY</sequence>
<dbReference type="Proteomes" id="UP001152484">
    <property type="component" value="Unassembled WGS sequence"/>
</dbReference>
<comment type="caution">
    <text evidence="3">The sequence shown here is derived from an EMBL/GenBank/DDBJ whole genome shotgun (WGS) entry which is preliminary data.</text>
</comment>